<dbReference type="InterPro" id="IPR006143">
    <property type="entry name" value="RND_pump_MFP"/>
</dbReference>
<dbReference type="SUPFAM" id="SSF111369">
    <property type="entry name" value="HlyD-like secretion proteins"/>
    <property type="match status" value="1"/>
</dbReference>
<proteinExistence type="predicted"/>
<feature type="domain" description="CzcB-like barrel-sandwich hybrid" evidence="2">
    <location>
        <begin position="52"/>
        <end position="192"/>
    </location>
</feature>
<dbReference type="EMBL" id="UOGC01000028">
    <property type="protein sequence ID" value="VAX16466.1"/>
    <property type="molecule type" value="Genomic_DNA"/>
</dbReference>
<dbReference type="PANTHER" id="PTHR30469:SF15">
    <property type="entry name" value="HLYD FAMILY OF SECRETION PROTEINS"/>
    <property type="match status" value="1"/>
</dbReference>
<dbReference type="Pfam" id="PF25973">
    <property type="entry name" value="BSH_CzcB"/>
    <property type="match status" value="1"/>
</dbReference>
<sequence length="270" mass="29103">MNKSYIMVATGRTCLHVFIFLLLALFFIAPKVNAQGAGATYSTGTVVTKSSAVISAKVVSYVKKIYGDVGDMVKKGQALVKLDDAEFTANIKFAKARLDDSIASLDMTKLTLGRIDKLFTKGSIAKSAVDKAKTDYARAKAAVSLAEAELEKAQVFLGYTTLRSPIDGAIDFKKIETGELTSPGQPLLKVVDTKHLRFAATVKESDINLIKRGMKVNVTIEALGDKKIEGSVAHIVPSGDRASHSYLVRIDLAPTDGLMAGMYGKIIWPR</sequence>
<evidence type="ECO:0000259" key="2">
    <source>
        <dbReference type="Pfam" id="PF25973"/>
    </source>
</evidence>
<dbReference type="GO" id="GO:0015562">
    <property type="term" value="F:efflux transmembrane transporter activity"/>
    <property type="evidence" value="ECO:0007669"/>
    <property type="project" value="TreeGrafter"/>
</dbReference>
<dbReference type="NCBIfam" id="TIGR01730">
    <property type="entry name" value="RND_mfp"/>
    <property type="match status" value="1"/>
</dbReference>
<dbReference type="Pfam" id="PF25954">
    <property type="entry name" value="Beta-barrel_RND_2"/>
    <property type="match status" value="1"/>
</dbReference>
<protein>
    <submittedName>
        <fullName evidence="3">Uncharacterized protein</fullName>
    </submittedName>
</protein>
<dbReference type="PANTHER" id="PTHR30469">
    <property type="entry name" value="MULTIDRUG RESISTANCE PROTEIN MDTA"/>
    <property type="match status" value="1"/>
</dbReference>
<dbReference type="GO" id="GO:1990281">
    <property type="term" value="C:efflux pump complex"/>
    <property type="evidence" value="ECO:0007669"/>
    <property type="project" value="TreeGrafter"/>
</dbReference>
<dbReference type="Gene3D" id="2.40.30.170">
    <property type="match status" value="1"/>
</dbReference>
<dbReference type="InterPro" id="IPR058792">
    <property type="entry name" value="Beta-barrel_RND_2"/>
</dbReference>
<dbReference type="Gene3D" id="1.10.287.470">
    <property type="entry name" value="Helix hairpin bin"/>
    <property type="match status" value="1"/>
</dbReference>
<dbReference type="AlphaFoldDB" id="A0A3B1BDX9"/>
<accession>A0A3B1BDX9</accession>
<evidence type="ECO:0000259" key="1">
    <source>
        <dbReference type="Pfam" id="PF25954"/>
    </source>
</evidence>
<name>A0A3B1BDX9_9ZZZZ</name>
<gene>
    <name evidence="3" type="ORF">MNBD_NITROSPINAE01-478</name>
</gene>
<dbReference type="InterPro" id="IPR058647">
    <property type="entry name" value="BSH_CzcB-like"/>
</dbReference>
<evidence type="ECO:0000313" key="3">
    <source>
        <dbReference type="EMBL" id="VAX16466.1"/>
    </source>
</evidence>
<dbReference type="Gene3D" id="2.40.50.100">
    <property type="match status" value="1"/>
</dbReference>
<reference evidence="3" key="1">
    <citation type="submission" date="2018-06" db="EMBL/GenBank/DDBJ databases">
        <authorList>
            <person name="Zhirakovskaya E."/>
        </authorList>
    </citation>
    <scope>NUCLEOTIDE SEQUENCE</scope>
</reference>
<organism evidence="3">
    <name type="scientific">hydrothermal vent metagenome</name>
    <dbReference type="NCBI Taxonomy" id="652676"/>
    <lineage>
        <taxon>unclassified sequences</taxon>
        <taxon>metagenomes</taxon>
        <taxon>ecological metagenomes</taxon>
    </lineage>
</organism>
<feature type="domain" description="CusB-like beta-barrel" evidence="1">
    <location>
        <begin position="200"/>
        <end position="266"/>
    </location>
</feature>